<protein>
    <submittedName>
        <fullName evidence="1">Uncharacterized protein</fullName>
    </submittedName>
</protein>
<dbReference type="EMBL" id="HBUF01167143">
    <property type="protein sequence ID" value="CAG6651340.1"/>
    <property type="molecule type" value="Transcribed_RNA"/>
</dbReference>
<sequence length="150" mass="17328">MYGKLLKKKQRVSTIGDYVRVFKSCRENPISQFIIINAGNGLLKKWSLANVCHKSPLNKSIKFAIQQFVQLKYDTHGNVLASKAFTPNFVPFKLLLSTNTNRCFELSPMDTKPINKDKERDIRALTKYLCPSKALWFEKHVFTPNLKITY</sequence>
<organism evidence="1">
    <name type="scientific">Cacopsylla melanoneura</name>
    <dbReference type="NCBI Taxonomy" id="428564"/>
    <lineage>
        <taxon>Eukaryota</taxon>
        <taxon>Metazoa</taxon>
        <taxon>Ecdysozoa</taxon>
        <taxon>Arthropoda</taxon>
        <taxon>Hexapoda</taxon>
        <taxon>Insecta</taxon>
        <taxon>Pterygota</taxon>
        <taxon>Neoptera</taxon>
        <taxon>Paraneoptera</taxon>
        <taxon>Hemiptera</taxon>
        <taxon>Sternorrhyncha</taxon>
        <taxon>Psylloidea</taxon>
        <taxon>Psyllidae</taxon>
        <taxon>Psyllinae</taxon>
        <taxon>Cacopsylla</taxon>
    </lineage>
</organism>
<proteinExistence type="predicted"/>
<dbReference type="EMBL" id="HBUF01167139">
    <property type="protein sequence ID" value="CAG6651336.1"/>
    <property type="molecule type" value="Transcribed_RNA"/>
</dbReference>
<dbReference type="EMBL" id="HBUF01167141">
    <property type="protein sequence ID" value="CAG6651338.1"/>
    <property type="molecule type" value="Transcribed_RNA"/>
</dbReference>
<reference evidence="1" key="1">
    <citation type="submission" date="2021-05" db="EMBL/GenBank/DDBJ databases">
        <authorList>
            <person name="Alioto T."/>
            <person name="Alioto T."/>
            <person name="Gomez Garrido J."/>
        </authorList>
    </citation>
    <scope>NUCLEOTIDE SEQUENCE</scope>
</reference>
<evidence type="ECO:0000313" key="1">
    <source>
        <dbReference type="EMBL" id="CAG6651338.1"/>
    </source>
</evidence>
<accession>A0A8D8RH98</accession>
<dbReference type="AlphaFoldDB" id="A0A8D8RH98"/>
<name>A0A8D8RH98_9HEMI</name>